<keyword evidence="9" id="KW-0408">Iron</keyword>
<evidence type="ECO:0000259" key="13">
    <source>
        <dbReference type="PROSITE" id="PS52012"/>
    </source>
</evidence>
<protein>
    <recommendedName>
        <fullName evidence="13">CFEM domain-containing protein</fullName>
    </recommendedName>
</protein>
<feature type="region of interest" description="Disordered" evidence="10">
    <location>
        <begin position="137"/>
        <end position="183"/>
    </location>
</feature>
<feature type="compositionally biased region" description="Polar residues" evidence="10">
    <location>
        <begin position="168"/>
        <end position="183"/>
    </location>
</feature>
<keyword evidence="5" id="KW-0336">GPI-anchor</keyword>
<dbReference type="InterPro" id="IPR008427">
    <property type="entry name" value="Extracellular_membr_CFEM_dom"/>
</dbReference>
<dbReference type="AlphaFoldDB" id="A0AAN6XDT3"/>
<keyword evidence="5" id="KW-0325">Glycoprotein</keyword>
<keyword evidence="7" id="KW-1015">Disulfide bond</keyword>
<name>A0AAN6XDT3_9PEZI</name>
<keyword evidence="4" id="KW-0964">Secreted</keyword>
<dbReference type="GO" id="GO:0005576">
    <property type="term" value="C:extracellular region"/>
    <property type="evidence" value="ECO:0007669"/>
    <property type="project" value="UniProtKB-SubCell"/>
</dbReference>
<keyword evidence="11" id="KW-0472">Membrane</keyword>
<evidence type="ECO:0000256" key="7">
    <source>
        <dbReference type="ARBA" id="ARBA00023157"/>
    </source>
</evidence>
<dbReference type="GO" id="GO:0098552">
    <property type="term" value="C:side of membrane"/>
    <property type="evidence" value="ECO:0007669"/>
    <property type="project" value="UniProtKB-KW"/>
</dbReference>
<evidence type="ECO:0000256" key="8">
    <source>
        <dbReference type="ARBA" id="ARBA00023288"/>
    </source>
</evidence>
<organism evidence="14 15">
    <name type="scientific">Triangularia verruculosa</name>
    <dbReference type="NCBI Taxonomy" id="2587418"/>
    <lineage>
        <taxon>Eukaryota</taxon>
        <taxon>Fungi</taxon>
        <taxon>Dikarya</taxon>
        <taxon>Ascomycota</taxon>
        <taxon>Pezizomycotina</taxon>
        <taxon>Sordariomycetes</taxon>
        <taxon>Sordariomycetidae</taxon>
        <taxon>Sordariales</taxon>
        <taxon>Podosporaceae</taxon>
        <taxon>Triangularia</taxon>
    </lineage>
</organism>
<evidence type="ECO:0000256" key="9">
    <source>
        <dbReference type="PROSITE-ProRule" id="PRU01356"/>
    </source>
</evidence>
<dbReference type="Proteomes" id="UP001303160">
    <property type="component" value="Unassembled WGS sequence"/>
</dbReference>
<keyword evidence="9" id="KW-0479">Metal-binding</keyword>
<keyword evidence="15" id="KW-1185">Reference proteome</keyword>
<feature type="binding site" description="axial binding residue" evidence="9">
    <location>
        <position position="70"/>
    </location>
    <ligand>
        <name>heme</name>
        <dbReference type="ChEBI" id="CHEBI:30413"/>
    </ligand>
    <ligandPart>
        <name>Fe</name>
        <dbReference type="ChEBI" id="CHEBI:18248"/>
    </ligandPart>
</feature>
<gene>
    <name evidence="14" type="ORF">QBC40DRAFT_256172</name>
</gene>
<evidence type="ECO:0000256" key="4">
    <source>
        <dbReference type="ARBA" id="ARBA00022525"/>
    </source>
</evidence>
<comment type="caution">
    <text evidence="14">The sequence shown here is derived from an EMBL/GenBank/DDBJ whole genome shotgun (WGS) entry which is preliminary data.</text>
</comment>
<keyword evidence="8" id="KW-0449">Lipoprotein</keyword>
<reference evidence="14" key="2">
    <citation type="submission" date="2023-05" db="EMBL/GenBank/DDBJ databases">
        <authorList>
            <consortium name="Lawrence Berkeley National Laboratory"/>
            <person name="Steindorff A."/>
            <person name="Hensen N."/>
            <person name="Bonometti L."/>
            <person name="Westerberg I."/>
            <person name="Brannstrom I.O."/>
            <person name="Guillou S."/>
            <person name="Cros-Aarteil S."/>
            <person name="Calhoun S."/>
            <person name="Haridas S."/>
            <person name="Kuo A."/>
            <person name="Mondo S."/>
            <person name="Pangilinan J."/>
            <person name="Riley R."/>
            <person name="Labutti K."/>
            <person name="Andreopoulos B."/>
            <person name="Lipzen A."/>
            <person name="Chen C."/>
            <person name="Yanf M."/>
            <person name="Daum C."/>
            <person name="Ng V."/>
            <person name="Clum A."/>
            <person name="Ohm R."/>
            <person name="Martin F."/>
            <person name="Silar P."/>
            <person name="Natvig D."/>
            <person name="Lalanne C."/>
            <person name="Gautier V."/>
            <person name="Ament-Velasquez S.L."/>
            <person name="Kruys A."/>
            <person name="Hutchinson M.I."/>
            <person name="Powell A.J."/>
            <person name="Barry K."/>
            <person name="Miller A.N."/>
            <person name="Grigoriev I.V."/>
            <person name="Debuchy R."/>
            <person name="Gladieux P."/>
            <person name="Thoren M.H."/>
            <person name="Johannesson H."/>
        </authorList>
    </citation>
    <scope>NUCLEOTIDE SEQUENCE</scope>
    <source>
        <strain evidence="14">CBS 315.58</strain>
    </source>
</reference>
<feature type="compositionally biased region" description="Polar residues" evidence="10">
    <location>
        <begin position="151"/>
        <end position="160"/>
    </location>
</feature>
<dbReference type="GO" id="GO:0046872">
    <property type="term" value="F:metal ion binding"/>
    <property type="evidence" value="ECO:0007669"/>
    <property type="project" value="UniProtKB-UniRule"/>
</dbReference>
<evidence type="ECO:0000256" key="6">
    <source>
        <dbReference type="ARBA" id="ARBA00022729"/>
    </source>
</evidence>
<accession>A0AAN6XDT3</accession>
<evidence type="ECO:0000313" key="15">
    <source>
        <dbReference type="Proteomes" id="UP001303160"/>
    </source>
</evidence>
<feature type="domain" description="CFEM" evidence="13">
    <location>
        <begin position="10"/>
        <end position="140"/>
    </location>
</feature>
<comment type="caution">
    <text evidence="9">Lacks conserved residue(s) required for the propagation of feature annotation.</text>
</comment>
<evidence type="ECO:0000256" key="3">
    <source>
        <dbReference type="ARBA" id="ARBA00010031"/>
    </source>
</evidence>
<keyword evidence="11" id="KW-0812">Transmembrane</keyword>
<evidence type="ECO:0000256" key="1">
    <source>
        <dbReference type="ARBA" id="ARBA00004589"/>
    </source>
</evidence>
<proteinExistence type="inferred from homology"/>
<reference evidence="14" key="1">
    <citation type="journal article" date="2023" name="Mol. Phylogenet. Evol.">
        <title>Genome-scale phylogeny and comparative genomics of the fungal order Sordariales.</title>
        <authorList>
            <person name="Hensen N."/>
            <person name="Bonometti L."/>
            <person name="Westerberg I."/>
            <person name="Brannstrom I.O."/>
            <person name="Guillou S."/>
            <person name="Cros-Aarteil S."/>
            <person name="Calhoun S."/>
            <person name="Haridas S."/>
            <person name="Kuo A."/>
            <person name="Mondo S."/>
            <person name="Pangilinan J."/>
            <person name="Riley R."/>
            <person name="LaButti K."/>
            <person name="Andreopoulos B."/>
            <person name="Lipzen A."/>
            <person name="Chen C."/>
            <person name="Yan M."/>
            <person name="Daum C."/>
            <person name="Ng V."/>
            <person name="Clum A."/>
            <person name="Steindorff A."/>
            <person name="Ohm R.A."/>
            <person name="Martin F."/>
            <person name="Silar P."/>
            <person name="Natvig D.O."/>
            <person name="Lalanne C."/>
            <person name="Gautier V."/>
            <person name="Ament-Velasquez S.L."/>
            <person name="Kruys A."/>
            <person name="Hutchinson M.I."/>
            <person name="Powell A.J."/>
            <person name="Barry K."/>
            <person name="Miller A.N."/>
            <person name="Grigoriev I.V."/>
            <person name="Debuchy R."/>
            <person name="Gladieux P."/>
            <person name="Hiltunen Thoren M."/>
            <person name="Johannesson H."/>
        </authorList>
    </citation>
    <scope>NUCLEOTIDE SEQUENCE</scope>
    <source>
        <strain evidence="14">CBS 315.58</strain>
    </source>
</reference>
<dbReference type="PROSITE" id="PS52012">
    <property type="entry name" value="CFEM"/>
    <property type="match status" value="1"/>
</dbReference>
<comment type="subcellular location">
    <subcellularLocation>
        <location evidence="1">Membrane</location>
        <topology evidence="1">Lipid-anchor</topology>
        <topology evidence="1">GPI-anchor</topology>
    </subcellularLocation>
    <subcellularLocation>
        <location evidence="2">Secreted</location>
    </subcellularLocation>
</comment>
<keyword evidence="9" id="KW-0349">Heme</keyword>
<evidence type="ECO:0000256" key="10">
    <source>
        <dbReference type="SAM" id="MobiDB-lite"/>
    </source>
</evidence>
<evidence type="ECO:0000256" key="2">
    <source>
        <dbReference type="ARBA" id="ARBA00004613"/>
    </source>
</evidence>
<dbReference type="EMBL" id="MU863948">
    <property type="protein sequence ID" value="KAK4198298.1"/>
    <property type="molecule type" value="Genomic_DNA"/>
</dbReference>
<evidence type="ECO:0000256" key="5">
    <source>
        <dbReference type="ARBA" id="ARBA00022622"/>
    </source>
</evidence>
<feature type="signal peptide" evidence="12">
    <location>
        <begin position="1"/>
        <end position="20"/>
    </location>
</feature>
<evidence type="ECO:0000256" key="11">
    <source>
        <dbReference type="SAM" id="Phobius"/>
    </source>
</evidence>
<keyword evidence="6 12" id="KW-0732">Signal</keyword>
<evidence type="ECO:0000313" key="14">
    <source>
        <dbReference type="EMBL" id="KAK4198298.1"/>
    </source>
</evidence>
<feature type="transmembrane region" description="Helical" evidence="11">
    <location>
        <begin position="190"/>
        <end position="214"/>
    </location>
</feature>
<keyword evidence="11" id="KW-1133">Transmembrane helix</keyword>
<evidence type="ECO:0000256" key="12">
    <source>
        <dbReference type="SAM" id="SignalP"/>
    </source>
</evidence>
<comment type="similarity">
    <text evidence="3">Belongs to the RBT5 family.</text>
</comment>
<feature type="chain" id="PRO_5042922457" description="CFEM domain-containing protein" evidence="12">
    <location>
        <begin position="21"/>
        <end position="230"/>
    </location>
</feature>
<sequence>MTSRFALLFVVLSLLSVVVADGLLSIGADSNYNRLRDCALGCYDGGIRDGYLVTDKLSCRKPGVVYVPPDNDCFCRPDLQEIAVRYVSTCVYTSCGQNQVDVASATQVYKDYCSSAGYTAAPKSTSAQTTVSTELAATAPSASGSRPAVNTGISDSNNPAGDSEDRVSTGTPNASEPAGDSNNTSGLSTAAIVGICAGVVSAIAAVIGCIIKYMQYKKQKQRGQEGVWKQ</sequence>